<sequence length="55" mass="6586">MHTEFGNPKTGWMQDWIQDWMQDWTHGWLALRCPLHQLCSNQNRQTDKTACKRVG</sequence>
<name>A0A2T2ZRQ5_9PEZI</name>
<protein>
    <submittedName>
        <fullName evidence="1">Uncharacterized protein</fullName>
    </submittedName>
</protein>
<proteinExistence type="predicted"/>
<keyword evidence="2" id="KW-1185">Reference proteome</keyword>
<dbReference type="Proteomes" id="UP000241462">
    <property type="component" value="Unassembled WGS sequence"/>
</dbReference>
<reference evidence="1 2" key="1">
    <citation type="journal article" date="2018" name="Mycol. Prog.">
        <title>Coniella lustricola, a new species from submerged detritus.</title>
        <authorList>
            <person name="Raudabaugh D.B."/>
            <person name="Iturriaga T."/>
            <person name="Carver A."/>
            <person name="Mondo S."/>
            <person name="Pangilinan J."/>
            <person name="Lipzen A."/>
            <person name="He G."/>
            <person name="Amirebrahimi M."/>
            <person name="Grigoriev I.V."/>
            <person name="Miller A.N."/>
        </authorList>
    </citation>
    <scope>NUCLEOTIDE SEQUENCE [LARGE SCALE GENOMIC DNA]</scope>
    <source>
        <strain evidence="1 2">B22-T-1</strain>
    </source>
</reference>
<dbReference type="EMBL" id="KZ678961">
    <property type="protein sequence ID" value="PSR73746.1"/>
    <property type="molecule type" value="Genomic_DNA"/>
</dbReference>
<evidence type="ECO:0000313" key="1">
    <source>
        <dbReference type="EMBL" id="PSR73746.1"/>
    </source>
</evidence>
<accession>A0A2T2ZRQ5</accession>
<evidence type="ECO:0000313" key="2">
    <source>
        <dbReference type="Proteomes" id="UP000241462"/>
    </source>
</evidence>
<dbReference type="AlphaFoldDB" id="A0A2T2ZRQ5"/>
<gene>
    <name evidence="1" type="ORF">BD289DRAFT_448951</name>
</gene>
<dbReference type="InParanoid" id="A0A2T2ZRQ5"/>
<organism evidence="1 2">
    <name type="scientific">Coniella lustricola</name>
    <dbReference type="NCBI Taxonomy" id="2025994"/>
    <lineage>
        <taxon>Eukaryota</taxon>
        <taxon>Fungi</taxon>
        <taxon>Dikarya</taxon>
        <taxon>Ascomycota</taxon>
        <taxon>Pezizomycotina</taxon>
        <taxon>Sordariomycetes</taxon>
        <taxon>Sordariomycetidae</taxon>
        <taxon>Diaporthales</taxon>
        <taxon>Schizoparmaceae</taxon>
        <taxon>Coniella</taxon>
    </lineage>
</organism>